<comment type="caution">
    <text evidence="2">The sequence shown here is derived from an EMBL/GenBank/DDBJ whole genome shotgun (WGS) entry which is preliminary data.</text>
</comment>
<evidence type="ECO:0000313" key="2">
    <source>
        <dbReference type="EMBL" id="KAJ6803177.1"/>
    </source>
</evidence>
<dbReference type="AlphaFoldDB" id="A0AAX6EGC1"/>
<name>A0AAX6EGC1_IRIPA</name>
<dbReference type="PANTHER" id="PTHR33414:SF1">
    <property type="entry name" value="PROTEIN PLASTID MOVEMENT IMPAIRED 1-RELATED 1"/>
    <property type="match status" value="1"/>
</dbReference>
<keyword evidence="3" id="KW-1185">Reference proteome</keyword>
<accession>A0AAX6EGC1</accession>
<protein>
    <submittedName>
        <fullName evidence="2">Protein PLASTID MOVEMENT IMPAIRED 1-RELATED 1-like</fullName>
    </submittedName>
</protein>
<reference evidence="2" key="1">
    <citation type="journal article" date="2023" name="GigaByte">
        <title>Genome assembly of the bearded iris, Iris pallida Lam.</title>
        <authorList>
            <person name="Bruccoleri R.E."/>
            <person name="Oakeley E.J."/>
            <person name="Faust A.M.E."/>
            <person name="Altorfer M."/>
            <person name="Dessus-Babus S."/>
            <person name="Burckhardt D."/>
            <person name="Oertli M."/>
            <person name="Naumann U."/>
            <person name="Petersen F."/>
            <person name="Wong J."/>
        </authorList>
    </citation>
    <scope>NUCLEOTIDE SEQUENCE</scope>
    <source>
        <strain evidence="2">GSM-AAB239-AS_SAM_17_03QT</strain>
    </source>
</reference>
<organism evidence="2 3">
    <name type="scientific">Iris pallida</name>
    <name type="common">Sweet iris</name>
    <dbReference type="NCBI Taxonomy" id="29817"/>
    <lineage>
        <taxon>Eukaryota</taxon>
        <taxon>Viridiplantae</taxon>
        <taxon>Streptophyta</taxon>
        <taxon>Embryophyta</taxon>
        <taxon>Tracheophyta</taxon>
        <taxon>Spermatophyta</taxon>
        <taxon>Magnoliopsida</taxon>
        <taxon>Liliopsida</taxon>
        <taxon>Asparagales</taxon>
        <taxon>Iridaceae</taxon>
        <taxon>Iridoideae</taxon>
        <taxon>Irideae</taxon>
        <taxon>Iris</taxon>
    </lineage>
</organism>
<gene>
    <name evidence="2" type="ORF">M6B38_109375</name>
</gene>
<feature type="region of interest" description="Disordered" evidence="1">
    <location>
        <begin position="138"/>
        <end position="166"/>
    </location>
</feature>
<evidence type="ECO:0000313" key="3">
    <source>
        <dbReference type="Proteomes" id="UP001140949"/>
    </source>
</evidence>
<proteinExistence type="predicted"/>
<dbReference type="InterPro" id="IPR039614">
    <property type="entry name" value="PMI1-like"/>
</dbReference>
<reference evidence="2" key="2">
    <citation type="submission" date="2023-04" db="EMBL/GenBank/DDBJ databases">
        <authorList>
            <person name="Bruccoleri R.E."/>
            <person name="Oakeley E.J."/>
            <person name="Faust A.-M."/>
            <person name="Dessus-Babus S."/>
            <person name="Altorfer M."/>
            <person name="Burckhardt D."/>
            <person name="Oertli M."/>
            <person name="Naumann U."/>
            <person name="Petersen F."/>
            <person name="Wong J."/>
        </authorList>
    </citation>
    <scope>NUCLEOTIDE SEQUENCE</scope>
    <source>
        <strain evidence="2">GSM-AAB239-AS_SAM_17_03QT</strain>
        <tissue evidence="2">Leaf</tissue>
    </source>
</reference>
<sequence>MSYGEGKSSYKAGGTGSKSLSLEDETVASEFLNVLGIEHSPFGLSSDSDRESPRELLLKQFEKESLNTSSGLFGVDIGSPKEPDWSDAPDADFAEDFDLSMIVHEAEMEFQMEIETQAMGSKSRAKLMEDAEMEALTQPSRRTGFGSPIDLPPEEPLELPPLCEGMGPFVQTKDGGFLRSMSPLLFKNAKNISPIGDG</sequence>
<evidence type="ECO:0000256" key="1">
    <source>
        <dbReference type="SAM" id="MobiDB-lite"/>
    </source>
</evidence>
<dbReference type="PANTHER" id="PTHR33414">
    <property type="entry name" value="PROTEIN PLASTID MOVEMENT IMPAIRED 1-RELATED 1"/>
    <property type="match status" value="1"/>
</dbReference>
<dbReference type="EMBL" id="JANAVB010036618">
    <property type="protein sequence ID" value="KAJ6803177.1"/>
    <property type="molecule type" value="Genomic_DNA"/>
</dbReference>
<dbReference type="Proteomes" id="UP001140949">
    <property type="component" value="Unassembled WGS sequence"/>
</dbReference>